<keyword evidence="2" id="KW-0808">Transferase</keyword>
<dbReference type="InterPro" id="IPR001173">
    <property type="entry name" value="Glyco_trans_2-like"/>
</dbReference>
<dbReference type="EMBL" id="QKSB01000004">
    <property type="protein sequence ID" value="PZE17260.1"/>
    <property type="molecule type" value="Genomic_DNA"/>
</dbReference>
<dbReference type="GO" id="GO:0016740">
    <property type="term" value="F:transferase activity"/>
    <property type="evidence" value="ECO:0007669"/>
    <property type="project" value="UniProtKB-KW"/>
</dbReference>
<dbReference type="PANTHER" id="PTHR43685">
    <property type="entry name" value="GLYCOSYLTRANSFERASE"/>
    <property type="match status" value="1"/>
</dbReference>
<dbReference type="Proteomes" id="UP000249248">
    <property type="component" value="Unassembled WGS sequence"/>
</dbReference>
<gene>
    <name evidence="2" type="ORF">DNU06_08275</name>
</gene>
<feature type="domain" description="Glycosyltransferase 2-like" evidence="1">
    <location>
        <begin position="6"/>
        <end position="147"/>
    </location>
</feature>
<dbReference type="PANTHER" id="PTHR43685:SF2">
    <property type="entry name" value="GLYCOSYLTRANSFERASE 2-LIKE DOMAIN-CONTAINING PROTEIN"/>
    <property type="match status" value="1"/>
</dbReference>
<dbReference type="InterPro" id="IPR029044">
    <property type="entry name" value="Nucleotide-diphossugar_trans"/>
</dbReference>
<dbReference type="RefSeq" id="WP_111062785.1">
    <property type="nucleotide sequence ID" value="NZ_JBHUCU010000016.1"/>
</dbReference>
<dbReference type="Gene3D" id="3.90.550.10">
    <property type="entry name" value="Spore Coat Polysaccharide Biosynthesis Protein SpsA, Chain A"/>
    <property type="match status" value="1"/>
</dbReference>
<organism evidence="2 3">
    <name type="scientific">Putridiphycobacter roseus</name>
    <dbReference type="NCBI Taxonomy" id="2219161"/>
    <lineage>
        <taxon>Bacteria</taxon>
        <taxon>Pseudomonadati</taxon>
        <taxon>Bacteroidota</taxon>
        <taxon>Flavobacteriia</taxon>
        <taxon>Flavobacteriales</taxon>
        <taxon>Crocinitomicaceae</taxon>
        <taxon>Putridiphycobacter</taxon>
    </lineage>
</organism>
<dbReference type="Pfam" id="PF00535">
    <property type="entry name" value="Glycos_transf_2"/>
    <property type="match status" value="1"/>
</dbReference>
<comment type="caution">
    <text evidence="2">The sequence shown here is derived from an EMBL/GenBank/DDBJ whole genome shotgun (WGS) entry which is preliminary data.</text>
</comment>
<protein>
    <submittedName>
        <fullName evidence="2">Glycosyltransferase</fullName>
    </submittedName>
</protein>
<evidence type="ECO:0000313" key="2">
    <source>
        <dbReference type="EMBL" id="PZE17260.1"/>
    </source>
</evidence>
<reference evidence="2 3" key="1">
    <citation type="submission" date="2018-06" db="EMBL/GenBank/DDBJ databases">
        <title>The draft genome sequence of Crocinitomix sp. SM1701.</title>
        <authorList>
            <person name="Zhang X."/>
        </authorList>
    </citation>
    <scope>NUCLEOTIDE SEQUENCE [LARGE SCALE GENOMIC DNA]</scope>
    <source>
        <strain evidence="2 3">SM1701</strain>
    </source>
</reference>
<evidence type="ECO:0000259" key="1">
    <source>
        <dbReference type="Pfam" id="PF00535"/>
    </source>
</evidence>
<dbReference type="SUPFAM" id="SSF53448">
    <property type="entry name" value="Nucleotide-diphospho-sugar transferases"/>
    <property type="match status" value="1"/>
</dbReference>
<proteinExistence type="predicted"/>
<dbReference type="InterPro" id="IPR050834">
    <property type="entry name" value="Glycosyltransf_2"/>
</dbReference>
<sequence length="251" mass="28568">MKPKISIITVAYNAEKYIEDTIQSVLAQDISSIEYIIIDGNSTDGTLEICKKYKDQISTILSEPDSGIYDAMNKGVNMASGEVIGILNADDFYANSSVLSAVVDLFKDPKTDCVYGDLVYVDPDDTDKVTRTWQAKTYQKGAFLKGWMPPHPTFFIRKKYYTEFGLYQLNLRSAADYELMLRMIHKHGLNPVYLPQTIVRMRTGGVSNASFKNRLKANKEDRMAWQMNGLKPNAFTFIRKPLSKILQFIKR</sequence>
<evidence type="ECO:0000313" key="3">
    <source>
        <dbReference type="Proteomes" id="UP000249248"/>
    </source>
</evidence>
<dbReference type="CDD" id="cd06433">
    <property type="entry name" value="GT_2_WfgS_like"/>
    <property type="match status" value="1"/>
</dbReference>
<keyword evidence="3" id="KW-1185">Reference proteome</keyword>
<dbReference type="AlphaFoldDB" id="A0A2W1N140"/>
<dbReference type="OrthoDB" id="9788101at2"/>
<name>A0A2W1N140_9FLAO</name>
<accession>A0A2W1N140</accession>